<dbReference type="Proteomes" id="UP001152795">
    <property type="component" value="Unassembled WGS sequence"/>
</dbReference>
<dbReference type="PANTHER" id="PTHR11537:SF252">
    <property type="entry name" value="POTASSIUM VOLTAGE-GATED CHANNEL PROTEIN SHAW"/>
    <property type="match status" value="1"/>
</dbReference>
<dbReference type="SUPFAM" id="SSF81324">
    <property type="entry name" value="Voltage-gated potassium channels"/>
    <property type="match status" value="1"/>
</dbReference>
<dbReference type="GO" id="GO:0008076">
    <property type="term" value="C:voltage-gated potassium channel complex"/>
    <property type="evidence" value="ECO:0007669"/>
    <property type="project" value="InterPro"/>
</dbReference>
<keyword evidence="8" id="KW-0675">Receptor</keyword>
<dbReference type="EMBL" id="CACRXK020002870">
    <property type="protein sequence ID" value="CAB3996444.1"/>
    <property type="molecule type" value="Genomic_DNA"/>
</dbReference>
<dbReference type="AlphaFoldDB" id="A0A7D9HZC0"/>
<dbReference type="Gene3D" id="2.60.40.10">
    <property type="entry name" value="Immunoglobulins"/>
    <property type="match status" value="2"/>
</dbReference>
<dbReference type="InterPro" id="IPR003961">
    <property type="entry name" value="FN3_dom"/>
</dbReference>
<dbReference type="CDD" id="cd00063">
    <property type="entry name" value="FN3"/>
    <property type="match status" value="2"/>
</dbReference>
<dbReference type="InterPro" id="IPR013783">
    <property type="entry name" value="Ig-like_fold"/>
</dbReference>
<keyword evidence="6" id="KW-0472">Membrane</keyword>
<dbReference type="GO" id="GO:0005251">
    <property type="term" value="F:delayed rectifier potassium channel activity"/>
    <property type="evidence" value="ECO:0007669"/>
    <property type="project" value="TreeGrafter"/>
</dbReference>
<organism evidence="8 9">
    <name type="scientific">Paramuricea clavata</name>
    <name type="common">Red gorgonian</name>
    <name type="synonym">Violescent sea-whip</name>
    <dbReference type="NCBI Taxonomy" id="317549"/>
    <lineage>
        <taxon>Eukaryota</taxon>
        <taxon>Metazoa</taxon>
        <taxon>Cnidaria</taxon>
        <taxon>Anthozoa</taxon>
        <taxon>Octocorallia</taxon>
        <taxon>Malacalcyonacea</taxon>
        <taxon>Plexauridae</taxon>
        <taxon>Paramuricea</taxon>
    </lineage>
</organism>
<keyword evidence="2" id="KW-0813">Transport</keyword>
<evidence type="ECO:0000313" key="9">
    <source>
        <dbReference type="Proteomes" id="UP001152795"/>
    </source>
</evidence>
<evidence type="ECO:0000256" key="3">
    <source>
        <dbReference type="ARBA" id="ARBA00022692"/>
    </source>
</evidence>
<dbReference type="InterPro" id="IPR013099">
    <property type="entry name" value="K_chnl_dom"/>
</dbReference>
<keyword evidence="4" id="KW-1133">Transmembrane helix</keyword>
<evidence type="ECO:0000256" key="6">
    <source>
        <dbReference type="ARBA" id="ARBA00023136"/>
    </source>
</evidence>
<dbReference type="PROSITE" id="PS50853">
    <property type="entry name" value="FN3"/>
    <property type="match status" value="2"/>
</dbReference>
<dbReference type="SUPFAM" id="SSF49265">
    <property type="entry name" value="Fibronectin type III"/>
    <property type="match status" value="1"/>
</dbReference>
<proteinExistence type="predicted"/>
<evidence type="ECO:0000256" key="5">
    <source>
        <dbReference type="ARBA" id="ARBA00023065"/>
    </source>
</evidence>
<name>A0A7D9HZC0_PARCT</name>
<evidence type="ECO:0000256" key="7">
    <source>
        <dbReference type="ARBA" id="ARBA00023303"/>
    </source>
</evidence>
<comment type="caution">
    <text evidence="8">The sequence shown here is derived from an EMBL/GenBank/DDBJ whole genome shotgun (WGS) entry which is preliminary data.</text>
</comment>
<accession>A0A7D9HZC0</accession>
<dbReference type="OrthoDB" id="5981138at2759"/>
<gene>
    <name evidence="8" type="ORF">PACLA_8A004263</name>
</gene>
<evidence type="ECO:0000256" key="2">
    <source>
        <dbReference type="ARBA" id="ARBA00022448"/>
    </source>
</evidence>
<sequence>MLVKWRPVEDGFVHGILLGYRLYYRLTTLPLMPPFNRTMAPDQLETMFDGFLMFTNYTFQITAFTSKGEGPLSQEVVISTDEDVASKSPLGFKLVNLYHMHEVPLTWHPVPDGYLNGILVGYRIKIRIISDAMLDAYGTQRHIDVDAKTLSYTVRGLLNFATYTFQVVAVTKYGEGVHSPILRAKTCPCEKYLTTNWYMVPPYTNRTGDQETGIFPWLLNNLVKECCGNCVNRHGWSEILYKTDGYGGDGYKDEISDFSSILNEDTDFSFPVQGHSLQEKYATFYSYVYAIASPGVAFFIVDDPPDKMPNAILETVNGNWGMLLIVVIFSSIAGIIMWILDAGTNELEFTRRFFTGSGEGFWWAFISMTTVGYGDRSPQSFLARIFSIFWVLAGLVLFSILMGSITNALTTVTFASKSIQLYGTKVAAIHGSPSYRVGIRRNAKVNQDKNYHDVYELQHDLRERKVKGALLDGYQAGSYNELFEEEHIRVREIIDYNTGYGIVLGGIHHRLQGCFQNYVKRKRSFIVDYVASQIKTVKKNPKSAAEAQSTNLFNPKSPLFVKSMTFTLILFVTSILVGVCLHFYFRKRLRNKVRDETEVNVKNIPKATGEILESFCTRISSLKKELYQKHTNELRAMSGLKRRDVEYDILKQMKEDQENADVENMHSSCSDIHDNKFTSQSLLMASHSPGDDVVTGDVIQFDGVTPFHDVIGFNPHGLCTQDSFDESVNFESHIQLDLRSTQEPPQVEARPDIEDLQREAYLAGLKAEGKDESGHPFAKMYRYLWVEK</sequence>
<reference evidence="8" key="1">
    <citation type="submission" date="2020-04" db="EMBL/GenBank/DDBJ databases">
        <authorList>
            <person name="Alioto T."/>
            <person name="Alioto T."/>
            <person name="Gomez Garrido J."/>
        </authorList>
    </citation>
    <scope>NUCLEOTIDE SEQUENCE</scope>
    <source>
        <strain evidence="8">A484AB</strain>
    </source>
</reference>
<dbReference type="GO" id="GO:0001508">
    <property type="term" value="P:action potential"/>
    <property type="evidence" value="ECO:0007669"/>
    <property type="project" value="TreeGrafter"/>
</dbReference>
<protein>
    <submittedName>
        <fullName evidence="8">Receptor-type tyrosine- phosphatase F</fullName>
    </submittedName>
</protein>
<dbReference type="InterPro" id="IPR036116">
    <property type="entry name" value="FN3_sf"/>
</dbReference>
<dbReference type="Pfam" id="PF00041">
    <property type="entry name" value="fn3"/>
    <property type="match status" value="1"/>
</dbReference>
<dbReference type="InterPro" id="IPR028325">
    <property type="entry name" value="VG_K_chnl"/>
</dbReference>
<comment type="subcellular location">
    <subcellularLocation>
        <location evidence="1">Membrane</location>
        <topology evidence="1">Multi-pass membrane protein</topology>
    </subcellularLocation>
</comment>
<dbReference type="PANTHER" id="PTHR11537">
    <property type="entry name" value="VOLTAGE-GATED POTASSIUM CHANNEL"/>
    <property type="match status" value="1"/>
</dbReference>
<evidence type="ECO:0000256" key="4">
    <source>
        <dbReference type="ARBA" id="ARBA00022989"/>
    </source>
</evidence>
<dbReference type="Pfam" id="PF07885">
    <property type="entry name" value="Ion_trans_2"/>
    <property type="match status" value="1"/>
</dbReference>
<keyword evidence="9" id="KW-1185">Reference proteome</keyword>
<evidence type="ECO:0000313" key="8">
    <source>
        <dbReference type="EMBL" id="CAB3996444.1"/>
    </source>
</evidence>
<dbReference type="Gene3D" id="1.10.287.70">
    <property type="match status" value="1"/>
</dbReference>
<dbReference type="SMART" id="SM00060">
    <property type="entry name" value="FN3"/>
    <property type="match status" value="1"/>
</dbReference>
<keyword evidence="5" id="KW-0406">Ion transport</keyword>
<keyword evidence="3" id="KW-0812">Transmembrane</keyword>
<evidence type="ECO:0000256" key="1">
    <source>
        <dbReference type="ARBA" id="ARBA00004141"/>
    </source>
</evidence>
<keyword evidence="7" id="KW-0407">Ion channel</keyword>